<name>A0A1H9GFC2_9FLAO</name>
<dbReference type="OrthoDB" id="1119476at2"/>
<dbReference type="RefSeq" id="WP_092578647.1">
    <property type="nucleotide sequence ID" value="NZ_FOFN01000002.1"/>
</dbReference>
<sequence length="140" mass="15401">MKKLIYILVFTFLLSCDKNEVDCSAVSCLEAGIIVNLIDDASKESFLLSNMIDKATISIQNSSALALDFNIDKNTGILIIQKPSNTDTVKISIEPDTNLLISFDTSLPTSNDCCDFGELINLQIENKVFEIIDGVITIYV</sequence>
<reference evidence="1 2" key="1">
    <citation type="submission" date="2016-10" db="EMBL/GenBank/DDBJ databases">
        <authorList>
            <person name="de Groot N.N."/>
        </authorList>
    </citation>
    <scope>NUCLEOTIDE SEQUENCE [LARGE SCALE GENOMIC DNA]</scope>
    <source>
        <strain evidence="1 2">DSM 21035</strain>
    </source>
</reference>
<gene>
    <name evidence="1" type="ORF">SAMN05421824_1783</name>
</gene>
<keyword evidence="2" id="KW-1185">Reference proteome</keyword>
<dbReference type="PROSITE" id="PS51257">
    <property type="entry name" value="PROKAR_LIPOPROTEIN"/>
    <property type="match status" value="1"/>
</dbReference>
<dbReference type="AlphaFoldDB" id="A0A1H9GFC2"/>
<accession>A0A1H9GFC2</accession>
<evidence type="ECO:0000313" key="2">
    <source>
        <dbReference type="Proteomes" id="UP000198999"/>
    </source>
</evidence>
<organism evidence="1 2">
    <name type="scientific">Hyunsoonleella jejuensis</name>
    <dbReference type="NCBI Taxonomy" id="419940"/>
    <lineage>
        <taxon>Bacteria</taxon>
        <taxon>Pseudomonadati</taxon>
        <taxon>Bacteroidota</taxon>
        <taxon>Flavobacteriia</taxon>
        <taxon>Flavobacteriales</taxon>
        <taxon>Flavobacteriaceae</taxon>
    </lineage>
</organism>
<proteinExistence type="predicted"/>
<dbReference type="Proteomes" id="UP000198999">
    <property type="component" value="Unassembled WGS sequence"/>
</dbReference>
<dbReference type="STRING" id="419940.SAMN05421824_1783"/>
<evidence type="ECO:0000313" key="1">
    <source>
        <dbReference type="EMBL" id="SEQ48764.1"/>
    </source>
</evidence>
<dbReference type="EMBL" id="FOFN01000002">
    <property type="protein sequence ID" value="SEQ48764.1"/>
    <property type="molecule type" value="Genomic_DNA"/>
</dbReference>
<protein>
    <submittedName>
        <fullName evidence="1">Uncharacterized protein</fullName>
    </submittedName>
</protein>